<evidence type="ECO:0000313" key="2">
    <source>
        <dbReference type="Proteomes" id="UP000000493"/>
    </source>
</evidence>
<proteinExistence type="predicted"/>
<organism evidence="1 2">
    <name type="scientific">Runella slithyformis (strain ATCC 29530 / DSM 19594 / LMG 11500 / NCIMB 11436 / LSU 4)</name>
    <dbReference type="NCBI Taxonomy" id="761193"/>
    <lineage>
        <taxon>Bacteria</taxon>
        <taxon>Pseudomonadati</taxon>
        <taxon>Bacteroidota</taxon>
        <taxon>Cytophagia</taxon>
        <taxon>Cytophagales</taxon>
        <taxon>Spirosomataceae</taxon>
        <taxon>Runella</taxon>
    </lineage>
</organism>
<keyword evidence="2" id="KW-1185">Reference proteome</keyword>
<accession>A0A7U4E6U5</accession>
<name>A0A7U4E6U5_RUNSL</name>
<evidence type="ECO:0000313" key="1">
    <source>
        <dbReference type="EMBL" id="AEI49968.1"/>
    </source>
</evidence>
<dbReference type="KEGG" id="rsi:Runsl_3609"/>
<dbReference type="AlphaFoldDB" id="A0A7U4E6U5"/>
<sequence length="124" mass="14085">MKKSLILLSLIAVTVFLLYPREQPFGEFEINDVSKGHYFVDSVSTDRYDSHAHVEVSITGELDSAATISYASLPENYGGYTYELKKGAVNIFTHYDFYAGDKLWIKFEPKGSKKGKIRIKTQIH</sequence>
<dbReference type="EMBL" id="CP002859">
    <property type="protein sequence ID" value="AEI49968.1"/>
    <property type="molecule type" value="Genomic_DNA"/>
</dbReference>
<dbReference type="RefSeq" id="WP_013929271.1">
    <property type="nucleotide sequence ID" value="NC_015703.1"/>
</dbReference>
<dbReference type="Proteomes" id="UP000000493">
    <property type="component" value="Chromosome"/>
</dbReference>
<reference evidence="1 2" key="2">
    <citation type="journal article" date="2012" name="Stand. Genomic Sci.">
        <title>Complete genome sequence of the aquatic bacterium Runella slithyformis type strain (LSU 4(T)).</title>
        <authorList>
            <person name="Copeland A."/>
            <person name="Zhang X."/>
            <person name="Misra M."/>
            <person name="Lapidus A."/>
            <person name="Nolan M."/>
            <person name="Lucas S."/>
            <person name="Deshpande S."/>
            <person name="Cheng J.F."/>
            <person name="Tapia R."/>
            <person name="Goodwin L.A."/>
            <person name="Pitluck S."/>
            <person name="Liolios K."/>
            <person name="Pagani I."/>
            <person name="Ivanova N."/>
            <person name="Mikhailova N."/>
            <person name="Pati A."/>
            <person name="Chen A."/>
            <person name="Palaniappan K."/>
            <person name="Land M."/>
            <person name="Hauser L."/>
            <person name="Pan C."/>
            <person name="Jeffries C.D."/>
            <person name="Detter J.C."/>
            <person name="Brambilla E.M."/>
            <person name="Rohde M."/>
            <person name="Djao O.D."/>
            <person name="Goker M."/>
            <person name="Sikorski J."/>
            <person name="Tindall B.J."/>
            <person name="Woyke T."/>
            <person name="Bristow J."/>
            <person name="Eisen J.A."/>
            <person name="Markowitz V."/>
            <person name="Hugenholtz P."/>
            <person name="Kyrpides N.C."/>
            <person name="Klenk H.P."/>
            <person name="Mavromatis K."/>
        </authorList>
    </citation>
    <scope>NUCLEOTIDE SEQUENCE [LARGE SCALE GENOMIC DNA]</scope>
    <source>
        <strain evidence="2">ATCC 29530 / DSM 19594 / LMG 11500 / NCIMB 11436 / LSU 4</strain>
    </source>
</reference>
<protein>
    <submittedName>
        <fullName evidence="1">Uncharacterized protein</fullName>
    </submittedName>
</protein>
<reference evidence="2" key="1">
    <citation type="submission" date="2011-06" db="EMBL/GenBank/DDBJ databases">
        <title>The complete genome of chromosome of Runella slithyformis DSM 19594.</title>
        <authorList>
            <consortium name="US DOE Joint Genome Institute (JGI-PGF)"/>
            <person name="Lucas S."/>
            <person name="Han J."/>
            <person name="Lapidus A."/>
            <person name="Bruce D."/>
            <person name="Goodwin L."/>
            <person name="Pitluck S."/>
            <person name="Peters L."/>
            <person name="Kyrpides N."/>
            <person name="Mavromatis K."/>
            <person name="Ivanova N."/>
            <person name="Ovchinnikova G."/>
            <person name="Zhang X."/>
            <person name="Misra M."/>
            <person name="Detter J.C."/>
            <person name="Tapia R."/>
            <person name="Han C."/>
            <person name="Land M."/>
            <person name="Hauser L."/>
            <person name="Markowitz V."/>
            <person name="Cheng J.-F."/>
            <person name="Hugenholtz P."/>
            <person name="Woyke T."/>
            <person name="Wu D."/>
            <person name="Tindall B."/>
            <person name="Faehrich R."/>
            <person name="Brambilla E."/>
            <person name="Klenk H.-P."/>
            <person name="Eisen J.A."/>
        </authorList>
    </citation>
    <scope>NUCLEOTIDE SEQUENCE [LARGE SCALE GENOMIC DNA]</scope>
    <source>
        <strain evidence="2">ATCC 29530 / DSM 19594 / LMG 11500 / NCIMB 11436 / LSU 4</strain>
    </source>
</reference>
<gene>
    <name evidence="1" type="ordered locus">Runsl_3609</name>
</gene>